<feature type="region of interest" description="Disordered" evidence="1">
    <location>
        <begin position="967"/>
        <end position="986"/>
    </location>
</feature>
<accession>A0ABW1ELB2</accession>
<sequence>MQTLDGSPLSQLQLQLAPIRAKLPSKLPVPEPIPLPIHIPITTTIKRGTTTIGYVITLSGEPAPTAVNVALKGGTLWVEASLFGASFSSVAGFAGIPFASATMTDSGSVTFSGGDIVLDASATLTFDVASAISPATGASGDPVGQDFLAGKLTPFPNASVAFAPAGASIALTGNASAAIYGETLTLSPSPTDTPGLLTFGIQYVAIPAKVTQTTFTVTSSKSPEIVLAGSAPIVGGGVVFPVYNAAANALPTPSDAWGAVVVTGAGFSATIAPLTSPLPLSGASFALTPARLNGLVANGPVRARETYLLWTSPASPSPLPPTQPPLALPQPQITLDLVPGTLVGFSSNPIEEVTVAVAVLNALVDRPLNASGQRIVLAGPSLATRTHTATRITVEVISGLTPAAQSTLALMAQNALIPTGSPNGFLLYGTLTGNTIAGALAIGFPSPIIIPTFPDPYVASYAEESAYENIASVAAEISWTATTAPALTIDVIHNTAAGAAPIGTVATLDVNPTGFRLLDVSSNADQWGVEISLASAENFTFDGLQLQSPSAGTSVFTVPGISWEPVVDATSAPAWLTASSPDDGTPTTFLVAVTTPAPIAPVPALEQYQAAAGAVATSAAFTLPFGITANLSEPTPPKAGPTYALPAVKFPQNGLTGARVLTITGAAATQPTLPGTATCGFSTSAYGAQVLGLVLPSVASFWDQDFGVGGKQGFIPISRIDLSGYGTTLFSDWHDPSTTDVGIVRALFNVLLGRTAHEIITAQTWILPWCIRLQRTITFDRSDEGEVVKHDTGWQAVSVGAFELLTGSILAGPVQQLSNVRNIQFSTAKVTVGTNTYTPCTFDADVAFSSDVKIAANGKNPAATAFGTSIQGYADDTVATGTSLNPAISPAEIIALMQKVGRVYGTAGAIARLGGTGAQQFTMTATSFGAAIATGSTPKLQTAIFGTPHLPKDGQWSVSKRGKSAASPVAVSSTTPVPLTQGTSAGTTVPTGVGSFAATCFRLLDPEDAQQVNTPNTYYGIMQGTGTSKALYEHPLINDAGTGIGFNNHPTLADVGALLGIASIFPDITSALDIPSSNGLPIQGDGFTQTYTWGPGATPPSAQPPDRALLNIAIVHMVMSYVAQDSDGNPIDFIGTLTLDSTTSPTTWSLSMQNLSFIAKVDGFGTLLTVCGGFQAGSSTPPSFVGLDIPGSTGLQVYYGDSLSAVKDIFSGLSDLAASLGGSADLDVGFSGNTLSVQQGFTLPTIPLGFGQITDLGLNLGFSATIPNNLSFSVGFGSQQDPFQWVVSPLSGTGAIVLGVQDGGLNCYIEAGLGLGLSISVAVASGSASIVVSLSLDIGTSAISIGAALTGNAEVDVLGGLASASLTLSAAIMITIDIPPTHATLGAQVSVGIHISICWVISISFDGSWGFSETVAI</sequence>
<evidence type="ECO:0000256" key="1">
    <source>
        <dbReference type="SAM" id="MobiDB-lite"/>
    </source>
</evidence>
<comment type="caution">
    <text evidence="2">The sequence shown here is derived from an EMBL/GenBank/DDBJ whole genome shotgun (WGS) entry which is preliminary data.</text>
</comment>
<reference evidence="3" key="1">
    <citation type="journal article" date="2019" name="Int. J. Syst. Evol. Microbiol.">
        <title>The Global Catalogue of Microorganisms (GCM) 10K type strain sequencing project: providing services to taxonomists for standard genome sequencing and annotation.</title>
        <authorList>
            <consortium name="The Broad Institute Genomics Platform"/>
            <consortium name="The Broad Institute Genome Sequencing Center for Infectious Disease"/>
            <person name="Wu L."/>
            <person name="Ma J."/>
        </authorList>
    </citation>
    <scope>NUCLEOTIDE SEQUENCE [LARGE SCALE GENOMIC DNA]</scope>
    <source>
        <strain evidence="3">JCM 4087</strain>
    </source>
</reference>
<dbReference type="EMBL" id="JBHSPH010000010">
    <property type="protein sequence ID" value="MFC5865091.1"/>
    <property type="molecule type" value="Genomic_DNA"/>
</dbReference>
<organism evidence="2 3">
    <name type="scientific">Acidicapsa dinghuensis</name>
    <dbReference type="NCBI Taxonomy" id="2218256"/>
    <lineage>
        <taxon>Bacteria</taxon>
        <taxon>Pseudomonadati</taxon>
        <taxon>Acidobacteriota</taxon>
        <taxon>Terriglobia</taxon>
        <taxon>Terriglobales</taxon>
        <taxon>Acidobacteriaceae</taxon>
        <taxon>Acidicapsa</taxon>
    </lineage>
</organism>
<keyword evidence="3" id="KW-1185">Reference proteome</keyword>
<proteinExistence type="predicted"/>
<evidence type="ECO:0000313" key="2">
    <source>
        <dbReference type="EMBL" id="MFC5865091.1"/>
    </source>
</evidence>
<evidence type="ECO:0000313" key="3">
    <source>
        <dbReference type="Proteomes" id="UP001596091"/>
    </source>
</evidence>
<dbReference type="RefSeq" id="WP_263331979.1">
    <property type="nucleotide sequence ID" value="NZ_JAGSYH010000001.1"/>
</dbReference>
<protein>
    <submittedName>
        <fullName evidence="2">Uncharacterized protein</fullName>
    </submittedName>
</protein>
<dbReference type="Proteomes" id="UP001596091">
    <property type="component" value="Unassembled WGS sequence"/>
</dbReference>
<gene>
    <name evidence="2" type="ORF">ACFPT7_22480</name>
</gene>
<feature type="compositionally biased region" description="Low complexity" evidence="1">
    <location>
        <begin position="967"/>
        <end position="980"/>
    </location>
</feature>
<name>A0ABW1ELB2_9BACT</name>